<evidence type="ECO:0000313" key="5">
    <source>
        <dbReference type="Proteomes" id="UP001596122"/>
    </source>
</evidence>
<dbReference type="InterPro" id="IPR007173">
    <property type="entry name" value="ALO_C"/>
</dbReference>
<dbReference type="InterPro" id="IPR016169">
    <property type="entry name" value="FAD-bd_PCMH_sub2"/>
</dbReference>
<dbReference type="InterPro" id="IPR016167">
    <property type="entry name" value="FAD-bd_PCMH_sub1"/>
</dbReference>
<feature type="region of interest" description="Disordered" evidence="2">
    <location>
        <begin position="490"/>
        <end position="514"/>
    </location>
</feature>
<sequence length="514" mass="56114">MTREGSGRAPYQRAPTALLAPVGRTAIVYPGFLRAAASTVVNTTRYVWSRRRRLTLEGRVAGSEYRNWSGDRRHTAVLHQPSTVEELQEVVRTATSVRVVGSGHSFNDGLATDGATVSLDRLAGIVRIDRDTRRVTVRAGTRLRDLTPALLREGLAFATLASHDAQSIGGILSTDVHGTGRGPAHFSDCVVSLDLVDGTGARHDGLRPDDDRFRAAVGGIGAVGIITGATVQCVEAFTLQQGTRVETSEWAAANLEALDAAHEHVSFYAYPFTPLVHVHTWTRTERPRSFLGAFRESLNEAKAAVAAATLGDATAHWGLLPRTATPTMRLQKPSTLALHSHEAFSRSQYHLHQELEVAVPRERVWEDLAHLLDLYERRYAGQRLPFLLVEVRFTPAGHDASLLGAAVERDSAWLCLCANQSGAVGDYFADVEEWVRTSDARVHLGKWCEGLDAADVARMHGERFARFQEVRRRLDPDGRFTNGFVRRVLGDGARPRTPDGAPPEGVGAAGEQPP</sequence>
<keyword evidence="5" id="KW-1185">Reference proteome</keyword>
<organism evidence="4 5">
    <name type="scientific">Aquipuribacter nitratireducens</name>
    <dbReference type="NCBI Taxonomy" id="650104"/>
    <lineage>
        <taxon>Bacteria</taxon>
        <taxon>Bacillati</taxon>
        <taxon>Actinomycetota</taxon>
        <taxon>Actinomycetes</taxon>
        <taxon>Micrococcales</taxon>
        <taxon>Intrasporangiaceae</taxon>
        <taxon>Aquipuribacter</taxon>
    </lineage>
</organism>
<evidence type="ECO:0000259" key="3">
    <source>
        <dbReference type="PROSITE" id="PS51387"/>
    </source>
</evidence>
<dbReference type="Proteomes" id="UP001596122">
    <property type="component" value="Unassembled WGS sequence"/>
</dbReference>
<dbReference type="EMBL" id="JBHSLD010000009">
    <property type="protein sequence ID" value="MFC5381669.1"/>
    <property type="molecule type" value="Genomic_DNA"/>
</dbReference>
<dbReference type="InterPro" id="IPR010031">
    <property type="entry name" value="FAD_lactone_oxidase-like"/>
</dbReference>
<dbReference type="Gene3D" id="3.30.465.10">
    <property type="match status" value="1"/>
</dbReference>
<dbReference type="InterPro" id="IPR016166">
    <property type="entry name" value="FAD-bd_PCMH"/>
</dbReference>
<dbReference type="Pfam" id="PF04030">
    <property type="entry name" value="ALO"/>
    <property type="match status" value="1"/>
</dbReference>
<dbReference type="InterPro" id="IPR006094">
    <property type="entry name" value="Oxid_FAD_bind_N"/>
</dbReference>
<dbReference type="SUPFAM" id="SSF56176">
    <property type="entry name" value="FAD-binding/transporter-associated domain-like"/>
    <property type="match status" value="1"/>
</dbReference>
<evidence type="ECO:0000313" key="4">
    <source>
        <dbReference type="EMBL" id="MFC5381669.1"/>
    </source>
</evidence>
<comment type="caution">
    <text evidence="4">The sequence shown here is derived from an EMBL/GenBank/DDBJ whole genome shotgun (WGS) entry which is preliminary data.</text>
</comment>
<dbReference type="Gene3D" id="3.30.70.2520">
    <property type="match status" value="1"/>
</dbReference>
<feature type="compositionally biased region" description="Low complexity" evidence="2">
    <location>
        <begin position="502"/>
        <end position="514"/>
    </location>
</feature>
<proteinExistence type="predicted"/>
<accession>A0ABW0GP11</accession>
<reference evidence="5" key="1">
    <citation type="journal article" date="2019" name="Int. J. Syst. Evol. Microbiol.">
        <title>The Global Catalogue of Microorganisms (GCM) 10K type strain sequencing project: providing services to taxonomists for standard genome sequencing and annotation.</title>
        <authorList>
            <consortium name="The Broad Institute Genomics Platform"/>
            <consortium name="The Broad Institute Genome Sequencing Center for Infectious Disease"/>
            <person name="Wu L."/>
            <person name="Ma J."/>
        </authorList>
    </citation>
    <scope>NUCLEOTIDE SEQUENCE [LARGE SCALE GENOMIC DNA]</scope>
    <source>
        <strain evidence="5">CCUG 43114</strain>
    </source>
</reference>
<protein>
    <submittedName>
        <fullName evidence="4">FAD-binding protein</fullName>
    </submittedName>
</protein>
<gene>
    <name evidence="4" type="ORF">ACFPJ6_12800</name>
</gene>
<dbReference type="PIRSF" id="PIRSF000136">
    <property type="entry name" value="LGO_GLO"/>
    <property type="match status" value="1"/>
</dbReference>
<dbReference type="InterPro" id="IPR036318">
    <property type="entry name" value="FAD-bd_PCMH-like_sf"/>
</dbReference>
<dbReference type="PROSITE" id="PS51387">
    <property type="entry name" value="FAD_PCMH"/>
    <property type="match status" value="1"/>
</dbReference>
<dbReference type="PANTHER" id="PTHR43762">
    <property type="entry name" value="L-GULONOLACTONE OXIDASE"/>
    <property type="match status" value="1"/>
</dbReference>
<dbReference type="Gene3D" id="3.30.43.10">
    <property type="entry name" value="Uridine Diphospho-n-acetylenolpyruvylglucosamine Reductase, domain 2"/>
    <property type="match status" value="1"/>
</dbReference>
<dbReference type="InterPro" id="IPR016171">
    <property type="entry name" value="Vanillyl_alc_oxidase_C-sub2"/>
</dbReference>
<dbReference type="Pfam" id="PF01565">
    <property type="entry name" value="FAD_binding_4"/>
    <property type="match status" value="1"/>
</dbReference>
<dbReference type="Gene3D" id="1.10.45.10">
    <property type="entry name" value="Vanillyl-alcohol Oxidase, Chain A, domain 4"/>
    <property type="match status" value="1"/>
</dbReference>
<evidence type="ECO:0000256" key="2">
    <source>
        <dbReference type="SAM" id="MobiDB-lite"/>
    </source>
</evidence>
<feature type="domain" description="FAD-binding PCMH-type" evidence="3">
    <location>
        <begin position="70"/>
        <end position="236"/>
    </location>
</feature>
<evidence type="ECO:0000256" key="1">
    <source>
        <dbReference type="ARBA" id="ARBA00023002"/>
    </source>
</evidence>
<dbReference type="RefSeq" id="WP_340269624.1">
    <property type="nucleotide sequence ID" value="NZ_JBBEOG010000004.1"/>
</dbReference>
<keyword evidence="1" id="KW-0560">Oxidoreductase</keyword>
<dbReference type="PANTHER" id="PTHR43762:SF1">
    <property type="entry name" value="D-ARABINONO-1,4-LACTONE OXIDASE"/>
    <property type="match status" value="1"/>
</dbReference>
<name>A0ABW0GP11_9MICO</name>